<evidence type="ECO:0000256" key="5">
    <source>
        <dbReference type="ARBA" id="ARBA00023136"/>
    </source>
</evidence>
<dbReference type="OrthoDB" id="9783403at2"/>
<evidence type="ECO:0000256" key="6">
    <source>
        <dbReference type="SAM" id="Phobius"/>
    </source>
</evidence>
<feature type="transmembrane region" description="Helical" evidence="6">
    <location>
        <begin position="99"/>
        <end position="117"/>
    </location>
</feature>
<evidence type="ECO:0000313" key="8">
    <source>
        <dbReference type="Proteomes" id="UP000076964"/>
    </source>
</evidence>
<feature type="transmembrane region" description="Helical" evidence="6">
    <location>
        <begin position="304"/>
        <end position="322"/>
    </location>
</feature>
<reference evidence="7 8" key="1">
    <citation type="submission" date="2016-02" db="EMBL/GenBank/DDBJ databases">
        <title>Draft genome sequence of Thermodesulfatator sp. S606.</title>
        <authorList>
            <person name="Lai Q."/>
            <person name="Cao J."/>
            <person name="Dupont S."/>
            <person name="Shao Z."/>
            <person name="Jebbar M."/>
            <person name="Alain K."/>
        </authorList>
    </citation>
    <scope>NUCLEOTIDE SEQUENCE [LARGE SCALE GENOMIC DNA]</scope>
    <source>
        <strain evidence="7 8">S606</strain>
    </source>
</reference>
<comment type="subcellular location">
    <subcellularLocation>
        <location evidence="1">Cell membrane</location>
        <topology evidence="1">Multi-pass membrane protein</topology>
    </subcellularLocation>
</comment>
<dbReference type="STRING" id="1795632.TH606_05680"/>
<keyword evidence="5 6" id="KW-0472">Membrane</keyword>
<keyword evidence="4 6" id="KW-1133">Transmembrane helix</keyword>
<feature type="transmembrane region" description="Helical" evidence="6">
    <location>
        <begin position="12"/>
        <end position="30"/>
    </location>
</feature>
<evidence type="ECO:0000256" key="4">
    <source>
        <dbReference type="ARBA" id="ARBA00022989"/>
    </source>
</evidence>
<evidence type="ECO:0000256" key="3">
    <source>
        <dbReference type="ARBA" id="ARBA00022692"/>
    </source>
</evidence>
<feature type="transmembrane region" description="Helical" evidence="6">
    <location>
        <begin position="271"/>
        <end position="292"/>
    </location>
</feature>
<dbReference type="EMBL" id="LSFI01000022">
    <property type="protein sequence ID" value="OAG27685.1"/>
    <property type="molecule type" value="Genomic_DNA"/>
</dbReference>
<keyword evidence="3 6" id="KW-0812">Transmembrane</keyword>
<dbReference type="AlphaFoldDB" id="A0A177E715"/>
<dbReference type="RefSeq" id="WP_068541954.1">
    <property type="nucleotide sequence ID" value="NZ_LSFI01000022.1"/>
</dbReference>
<evidence type="ECO:0000256" key="1">
    <source>
        <dbReference type="ARBA" id="ARBA00004651"/>
    </source>
</evidence>
<evidence type="ECO:0000256" key="2">
    <source>
        <dbReference type="ARBA" id="ARBA00022475"/>
    </source>
</evidence>
<dbReference type="InterPro" id="IPR005495">
    <property type="entry name" value="LptG/LptF_permease"/>
</dbReference>
<feature type="transmembrane region" description="Helical" evidence="6">
    <location>
        <begin position="60"/>
        <end position="79"/>
    </location>
</feature>
<protein>
    <recommendedName>
        <fullName evidence="9">LPS export ABC transporter permease LptG</fullName>
    </recommendedName>
</protein>
<sequence length="357" mass="41021">MKIYINYLLKPYLIINLLTFPLFVGIYSLIEFFDKLDNVVRAKVSIYILAEYVALKLPEVLFNLWPLCLTLAGILAFAFLSRGNELLAFRTLGFSASRLLFPFVVFSLALSFLFIIISDNIMPQTTYQALFLWETKVKKRSPEGVIIKGKLHFKGADSFFIGQIISSSVTYVRDVVYAKVDKEGLPLRIVWAKEAFFERGRWIFKNGVIKEKKENFTPRWFKEYSLVLEFDPETVMLVKRTPRFHTLPELWEQRAFLEQAGLPAILTESEIAYRLCYPLLSVPLFLFSLPWLMKQHGRASLGKGLGLSLFFMATGLLVFMLFKYTGDKGLISPFIAQALGLVFLAFSGLTLFRVFRV</sequence>
<organism evidence="7 8">
    <name type="scientific">Thermodesulfatator autotrophicus</name>
    <dbReference type="NCBI Taxonomy" id="1795632"/>
    <lineage>
        <taxon>Bacteria</taxon>
        <taxon>Pseudomonadati</taxon>
        <taxon>Thermodesulfobacteriota</taxon>
        <taxon>Thermodesulfobacteria</taxon>
        <taxon>Thermodesulfobacteriales</taxon>
        <taxon>Thermodesulfatatoraceae</taxon>
        <taxon>Thermodesulfatator</taxon>
    </lineage>
</organism>
<keyword evidence="2" id="KW-1003">Cell membrane</keyword>
<dbReference type="Proteomes" id="UP000076964">
    <property type="component" value="Unassembled WGS sequence"/>
</dbReference>
<dbReference type="GO" id="GO:0015920">
    <property type="term" value="P:lipopolysaccharide transport"/>
    <property type="evidence" value="ECO:0007669"/>
    <property type="project" value="TreeGrafter"/>
</dbReference>
<evidence type="ECO:0008006" key="9">
    <source>
        <dbReference type="Google" id="ProtNLM"/>
    </source>
</evidence>
<dbReference type="GO" id="GO:0043190">
    <property type="term" value="C:ATP-binding cassette (ABC) transporter complex"/>
    <property type="evidence" value="ECO:0007669"/>
    <property type="project" value="TreeGrafter"/>
</dbReference>
<evidence type="ECO:0000313" key="7">
    <source>
        <dbReference type="EMBL" id="OAG27685.1"/>
    </source>
</evidence>
<feature type="transmembrane region" description="Helical" evidence="6">
    <location>
        <begin position="334"/>
        <end position="355"/>
    </location>
</feature>
<name>A0A177E715_9BACT</name>
<keyword evidence="8" id="KW-1185">Reference proteome</keyword>
<gene>
    <name evidence="7" type="ORF">TH606_05680</name>
</gene>
<dbReference type="PANTHER" id="PTHR33529:SF2">
    <property type="entry name" value="LIPOPOLYSACCHARIDE EXPORT SYSTEM PERMEASE PROTEIN LPTG"/>
    <property type="match status" value="1"/>
</dbReference>
<proteinExistence type="predicted"/>
<dbReference type="Pfam" id="PF03739">
    <property type="entry name" value="LptF_LptG"/>
    <property type="match status" value="1"/>
</dbReference>
<dbReference type="PANTHER" id="PTHR33529">
    <property type="entry name" value="SLR0882 PROTEIN-RELATED"/>
    <property type="match status" value="1"/>
</dbReference>
<accession>A0A177E715</accession>
<comment type="caution">
    <text evidence="7">The sequence shown here is derived from an EMBL/GenBank/DDBJ whole genome shotgun (WGS) entry which is preliminary data.</text>
</comment>